<keyword evidence="1" id="KW-0812">Transmembrane</keyword>
<keyword evidence="1" id="KW-1133">Transmembrane helix</keyword>
<dbReference type="AlphaFoldDB" id="A0ABD2IN93"/>
<organism evidence="2 3">
    <name type="scientific">Heterodera schachtii</name>
    <name type="common">Sugarbeet cyst nematode worm</name>
    <name type="synonym">Tylenchus schachtii</name>
    <dbReference type="NCBI Taxonomy" id="97005"/>
    <lineage>
        <taxon>Eukaryota</taxon>
        <taxon>Metazoa</taxon>
        <taxon>Ecdysozoa</taxon>
        <taxon>Nematoda</taxon>
        <taxon>Chromadorea</taxon>
        <taxon>Rhabditida</taxon>
        <taxon>Tylenchina</taxon>
        <taxon>Tylenchomorpha</taxon>
        <taxon>Tylenchoidea</taxon>
        <taxon>Heteroderidae</taxon>
        <taxon>Heteroderinae</taxon>
        <taxon>Heterodera</taxon>
    </lineage>
</organism>
<evidence type="ECO:0000313" key="3">
    <source>
        <dbReference type="Proteomes" id="UP001620645"/>
    </source>
</evidence>
<evidence type="ECO:0000256" key="1">
    <source>
        <dbReference type="SAM" id="Phobius"/>
    </source>
</evidence>
<keyword evidence="1" id="KW-0472">Membrane</keyword>
<feature type="transmembrane region" description="Helical" evidence="1">
    <location>
        <begin position="45"/>
        <end position="64"/>
    </location>
</feature>
<dbReference type="EMBL" id="JBICCN010000322">
    <property type="protein sequence ID" value="KAL3077678.1"/>
    <property type="molecule type" value="Genomic_DNA"/>
</dbReference>
<protein>
    <recommendedName>
        <fullName evidence="4">Twin-arginine translocation signal domain-containing protein</fullName>
    </recommendedName>
</protein>
<evidence type="ECO:0008006" key="4">
    <source>
        <dbReference type="Google" id="ProtNLM"/>
    </source>
</evidence>
<reference evidence="2 3" key="1">
    <citation type="submission" date="2024-10" db="EMBL/GenBank/DDBJ databases">
        <authorList>
            <person name="Kim D."/>
        </authorList>
    </citation>
    <scope>NUCLEOTIDE SEQUENCE [LARGE SCALE GENOMIC DNA]</scope>
    <source>
        <strain evidence="2">Taebaek</strain>
    </source>
</reference>
<accession>A0ABD2IN93</accession>
<keyword evidence="3" id="KW-1185">Reference proteome</keyword>
<proteinExistence type="predicted"/>
<evidence type="ECO:0000313" key="2">
    <source>
        <dbReference type="EMBL" id="KAL3077678.1"/>
    </source>
</evidence>
<comment type="caution">
    <text evidence="2">The sequence shown here is derived from an EMBL/GenBank/DDBJ whole genome shotgun (WGS) entry which is preliminary data.</text>
</comment>
<sequence length="86" mass="9451">MPITFCQTPEKGANSNTNLIRSNNEQLLQGQHQAKFIQKRRRRGTFLRAALGGAAVGGGVALLTKAFRQRKPPGAAPQRNFMQKFG</sequence>
<name>A0ABD2IN93_HETSC</name>
<gene>
    <name evidence="2" type="ORF">niasHS_011725</name>
</gene>
<dbReference type="Proteomes" id="UP001620645">
    <property type="component" value="Unassembled WGS sequence"/>
</dbReference>